<keyword evidence="10" id="KW-1185">Reference proteome</keyword>
<proteinExistence type="inferred from homology"/>
<evidence type="ECO:0000256" key="8">
    <source>
        <dbReference type="SAM" id="Phobius"/>
    </source>
</evidence>
<comment type="subcellular location">
    <subcellularLocation>
        <location evidence="1">Cell membrane</location>
        <topology evidence="1">Multi-pass membrane protein</topology>
    </subcellularLocation>
</comment>
<evidence type="ECO:0000313" key="10">
    <source>
        <dbReference type="Proteomes" id="UP000269198"/>
    </source>
</evidence>
<dbReference type="Pfam" id="PF04066">
    <property type="entry name" value="MrpF_PhaF"/>
    <property type="match status" value="1"/>
</dbReference>
<comment type="caution">
    <text evidence="9">The sequence shown here is derived from an EMBL/GenBank/DDBJ whole genome shotgun (WGS) entry which is preliminary data.</text>
</comment>
<keyword evidence="6 8" id="KW-1133">Transmembrane helix</keyword>
<organism evidence="9 10">
    <name type="scientific">Halostreptopolyspora alba</name>
    <dbReference type="NCBI Taxonomy" id="2487137"/>
    <lineage>
        <taxon>Bacteria</taxon>
        <taxon>Bacillati</taxon>
        <taxon>Actinomycetota</taxon>
        <taxon>Actinomycetes</taxon>
        <taxon>Streptosporangiales</taxon>
        <taxon>Nocardiopsidaceae</taxon>
        <taxon>Halostreptopolyspora</taxon>
    </lineage>
</organism>
<dbReference type="EMBL" id="RJMB01000014">
    <property type="protein sequence ID" value="RNL83864.1"/>
    <property type="molecule type" value="Genomic_DNA"/>
</dbReference>
<dbReference type="OrthoDB" id="3402829at2"/>
<evidence type="ECO:0000256" key="7">
    <source>
        <dbReference type="ARBA" id="ARBA00023136"/>
    </source>
</evidence>
<feature type="transmembrane region" description="Helical" evidence="8">
    <location>
        <begin position="57"/>
        <end position="77"/>
    </location>
</feature>
<dbReference type="GO" id="GO:0015385">
    <property type="term" value="F:sodium:proton antiporter activity"/>
    <property type="evidence" value="ECO:0007669"/>
    <property type="project" value="TreeGrafter"/>
</dbReference>
<evidence type="ECO:0000256" key="6">
    <source>
        <dbReference type="ARBA" id="ARBA00022989"/>
    </source>
</evidence>
<keyword evidence="3" id="KW-0813">Transport</keyword>
<keyword evidence="7 8" id="KW-0472">Membrane</keyword>
<sequence>MTLIDIPIVALGLVVVMVAVRMFVGPSRADRAAAADLGFFCFIALAALFGVRTDLPGVFDVILIATLTGFVGTLWMARLISRTNGSENA</sequence>
<gene>
    <name evidence="9" type="ORF">EFW17_14790</name>
</gene>
<dbReference type="PANTHER" id="PTHR34702:SF1">
    <property type="entry name" value="NA(+)_H(+) ANTIPORTER SUBUNIT F"/>
    <property type="match status" value="1"/>
</dbReference>
<evidence type="ECO:0000256" key="4">
    <source>
        <dbReference type="ARBA" id="ARBA00022475"/>
    </source>
</evidence>
<evidence type="ECO:0000313" key="9">
    <source>
        <dbReference type="EMBL" id="RNL83864.1"/>
    </source>
</evidence>
<dbReference type="AlphaFoldDB" id="A0A3N0E7Q9"/>
<feature type="transmembrane region" description="Helical" evidence="8">
    <location>
        <begin position="6"/>
        <end position="24"/>
    </location>
</feature>
<dbReference type="PANTHER" id="PTHR34702">
    <property type="entry name" value="NA(+)/H(+) ANTIPORTER SUBUNIT F1"/>
    <property type="match status" value="1"/>
</dbReference>
<evidence type="ECO:0000256" key="3">
    <source>
        <dbReference type="ARBA" id="ARBA00022448"/>
    </source>
</evidence>
<dbReference type="Proteomes" id="UP000269198">
    <property type="component" value="Unassembled WGS sequence"/>
</dbReference>
<keyword evidence="4" id="KW-1003">Cell membrane</keyword>
<name>A0A3N0E7Q9_9ACTN</name>
<evidence type="ECO:0000256" key="2">
    <source>
        <dbReference type="ARBA" id="ARBA00009212"/>
    </source>
</evidence>
<feature type="transmembrane region" description="Helical" evidence="8">
    <location>
        <begin position="33"/>
        <end position="51"/>
    </location>
</feature>
<dbReference type="RefSeq" id="WP_123201978.1">
    <property type="nucleotide sequence ID" value="NZ_RJMB01000014.1"/>
</dbReference>
<dbReference type="InterPro" id="IPR007208">
    <property type="entry name" value="MrpF/PhaF-like"/>
</dbReference>
<dbReference type="GO" id="GO:0005886">
    <property type="term" value="C:plasma membrane"/>
    <property type="evidence" value="ECO:0007669"/>
    <property type="project" value="UniProtKB-SubCell"/>
</dbReference>
<accession>A0A3N0E7Q9</accession>
<comment type="similarity">
    <text evidence="2">Belongs to the CPA3 antiporters (TC 2.A.63) subunit F family.</text>
</comment>
<evidence type="ECO:0000256" key="5">
    <source>
        <dbReference type="ARBA" id="ARBA00022692"/>
    </source>
</evidence>
<keyword evidence="5 8" id="KW-0812">Transmembrane</keyword>
<protein>
    <submittedName>
        <fullName evidence="9">Pesticidal protein Cry26Aa</fullName>
    </submittedName>
</protein>
<reference evidence="9 10" key="1">
    <citation type="submission" date="2018-11" db="EMBL/GenBank/DDBJ databases">
        <title>The genome draft of YIM 96095.</title>
        <authorList>
            <person name="Tang S.-K."/>
            <person name="Chunyu W.-X."/>
            <person name="Feng Y.-Z."/>
        </authorList>
    </citation>
    <scope>NUCLEOTIDE SEQUENCE [LARGE SCALE GENOMIC DNA]</scope>
    <source>
        <strain evidence="9 10">YIM 96095</strain>
    </source>
</reference>
<evidence type="ECO:0000256" key="1">
    <source>
        <dbReference type="ARBA" id="ARBA00004651"/>
    </source>
</evidence>